<sequence>MTPKRCGLHRLSMRLRKRVRKACAKRNKPLRKVVKRKPTEEKLAVSDIKVLENIVKEVGEKKIKKIKPNETATEFVVEETIVPKDINREGELDSTIPTCNT</sequence>
<protein>
    <submittedName>
        <fullName evidence="1">Uncharacterized protein</fullName>
    </submittedName>
</protein>
<reference evidence="1 2" key="1">
    <citation type="submission" date="2024-02" db="EMBL/GenBank/DDBJ databases">
        <authorList>
            <person name="Daric V."/>
            <person name="Darras S."/>
        </authorList>
    </citation>
    <scope>NUCLEOTIDE SEQUENCE [LARGE SCALE GENOMIC DNA]</scope>
</reference>
<dbReference type="EMBL" id="CAWYQH010000002">
    <property type="protein sequence ID" value="CAK8673524.1"/>
    <property type="molecule type" value="Genomic_DNA"/>
</dbReference>
<keyword evidence="2" id="KW-1185">Reference proteome</keyword>
<name>A0ABP0F1C9_CLALP</name>
<organism evidence="1 2">
    <name type="scientific">Clavelina lepadiformis</name>
    <name type="common">Light-bulb sea squirt</name>
    <name type="synonym">Ascidia lepadiformis</name>
    <dbReference type="NCBI Taxonomy" id="159417"/>
    <lineage>
        <taxon>Eukaryota</taxon>
        <taxon>Metazoa</taxon>
        <taxon>Chordata</taxon>
        <taxon>Tunicata</taxon>
        <taxon>Ascidiacea</taxon>
        <taxon>Aplousobranchia</taxon>
        <taxon>Clavelinidae</taxon>
        <taxon>Clavelina</taxon>
    </lineage>
</organism>
<gene>
    <name evidence="1" type="ORF">CVLEPA_LOCUS3308</name>
</gene>
<evidence type="ECO:0000313" key="2">
    <source>
        <dbReference type="Proteomes" id="UP001642483"/>
    </source>
</evidence>
<accession>A0ABP0F1C9</accession>
<proteinExistence type="predicted"/>
<dbReference type="Proteomes" id="UP001642483">
    <property type="component" value="Unassembled WGS sequence"/>
</dbReference>
<comment type="caution">
    <text evidence="1">The sequence shown here is derived from an EMBL/GenBank/DDBJ whole genome shotgun (WGS) entry which is preliminary data.</text>
</comment>
<evidence type="ECO:0000313" key="1">
    <source>
        <dbReference type="EMBL" id="CAK8673524.1"/>
    </source>
</evidence>